<dbReference type="AlphaFoldDB" id="H2Y2P6"/>
<evidence type="ECO:0000313" key="3">
    <source>
        <dbReference type="Proteomes" id="UP000008144"/>
    </source>
</evidence>
<accession>H2Y2P6</accession>
<dbReference type="HOGENOM" id="CLU_1622672_0_0_1"/>
<evidence type="ECO:0000256" key="1">
    <source>
        <dbReference type="SAM" id="MobiDB-lite"/>
    </source>
</evidence>
<reference evidence="2" key="3">
    <citation type="submission" date="2025-09" db="UniProtKB">
        <authorList>
            <consortium name="Ensembl"/>
        </authorList>
    </citation>
    <scope>IDENTIFICATION</scope>
</reference>
<proteinExistence type="predicted"/>
<feature type="region of interest" description="Disordered" evidence="1">
    <location>
        <begin position="125"/>
        <end position="164"/>
    </location>
</feature>
<reference evidence="3" key="1">
    <citation type="journal article" date="2002" name="Science">
        <title>The draft genome of Ciona intestinalis: insights into chordate and vertebrate origins.</title>
        <authorList>
            <person name="Dehal P."/>
            <person name="Satou Y."/>
            <person name="Campbell R.K."/>
            <person name="Chapman J."/>
            <person name="Degnan B."/>
            <person name="De Tomaso A."/>
            <person name="Davidson B."/>
            <person name="Di Gregorio A."/>
            <person name="Gelpke M."/>
            <person name="Goodstein D.M."/>
            <person name="Harafuji N."/>
            <person name="Hastings K.E."/>
            <person name="Ho I."/>
            <person name="Hotta K."/>
            <person name="Huang W."/>
            <person name="Kawashima T."/>
            <person name="Lemaire P."/>
            <person name="Martinez D."/>
            <person name="Meinertzhagen I.A."/>
            <person name="Necula S."/>
            <person name="Nonaka M."/>
            <person name="Putnam N."/>
            <person name="Rash S."/>
            <person name="Saiga H."/>
            <person name="Satake M."/>
            <person name="Terry A."/>
            <person name="Yamada L."/>
            <person name="Wang H.G."/>
            <person name="Awazu S."/>
            <person name="Azumi K."/>
            <person name="Boore J."/>
            <person name="Branno M."/>
            <person name="Chin-Bow S."/>
            <person name="DeSantis R."/>
            <person name="Doyle S."/>
            <person name="Francino P."/>
            <person name="Keys D.N."/>
            <person name="Haga S."/>
            <person name="Hayashi H."/>
            <person name="Hino K."/>
            <person name="Imai K.S."/>
            <person name="Inaba K."/>
            <person name="Kano S."/>
            <person name="Kobayashi K."/>
            <person name="Kobayashi M."/>
            <person name="Lee B.I."/>
            <person name="Makabe K.W."/>
            <person name="Manohar C."/>
            <person name="Matassi G."/>
            <person name="Medina M."/>
            <person name="Mochizuki Y."/>
            <person name="Mount S."/>
            <person name="Morishita T."/>
            <person name="Miura S."/>
            <person name="Nakayama A."/>
            <person name="Nishizaka S."/>
            <person name="Nomoto H."/>
            <person name="Ohta F."/>
            <person name="Oishi K."/>
            <person name="Rigoutsos I."/>
            <person name="Sano M."/>
            <person name="Sasaki A."/>
            <person name="Sasakura Y."/>
            <person name="Shoguchi E."/>
            <person name="Shin-i T."/>
            <person name="Spagnuolo A."/>
            <person name="Stainier D."/>
            <person name="Suzuki M.M."/>
            <person name="Tassy O."/>
            <person name="Takatori N."/>
            <person name="Tokuoka M."/>
            <person name="Yagi K."/>
            <person name="Yoshizaki F."/>
            <person name="Wada S."/>
            <person name="Zhang C."/>
            <person name="Hyatt P.D."/>
            <person name="Larimer F."/>
            <person name="Detter C."/>
            <person name="Doggett N."/>
            <person name="Glavina T."/>
            <person name="Hawkins T."/>
            <person name="Richardson P."/>
            <person name="Lucas S."/>
            <person name="Kohara Y."/>
            <person name="Levine M."/>
            <person name="Satoh N."/>
            <person name="Rokhsar D.S."/>
        </authorList>
    </citation>
    <scope>NUCLEOTIDE SEQUENCE [LARGE SCALE GENOMIC DNA]</scope>
</reference>
<protein>
    <submittedName>
        <fullName evidence="2">Uncharacterized protein</fullName>
    </submittedName>
</protein>
<feature type="compositionally biased region" description="Basic and acidic residues" evidence="1">
    <location>
        <begin position="1"/>
        <end position="13"/>
    </location>
</feature>
<organism evidence="2 3">
    <name type="scientific">Ciona intestinalis</name>
    <name type="common">Transparent sea squirt</name>
    <name type="synonym">Ascidia intestinalis</name>
    <dbReference type="NCBI Taxonomy" id="7719"/>
    <lineage>
        <taxon>Eukaryota</taxon>
        <taxon>Metazoa</taxon>
        <taxon>Chordata</taxon>
        <taxon>Tunicata</taxon>
        <taxon>Ascidiacea</taxon>
        <taxon>Phlebobranchia</taxon>
        <taxon>Cionidae</taxon>
        <taxon>Ciona</taxon>
    </lineage>
</organism>
<feature type="compositionally biased region" description="Polar residues" evidence="1">
    <location>
        <begin position="131"/>
        <end position="146"/>
    </location>
</feature>
<evidence type="ECO:0000313" key="2">
    <source>
        <dbReference type="Ensembl" id="ENSCINP00000036181.1"/>
    </source>
</evidence>
<dbReference type="Proteomes" id="UP000008144">
    <property type="component" value="Unassembled WGS sequence"/>
</dbReference>
<dbReference type="InParanoid" id="H2Y2P6"/>
<keyword evidence="3" id="KW-1185">Reference proteome</keyword>
<dbReference type="Ensembl" id="ENSCINT00000035210.1">
    <property type="protein sequence ID" value="ENSCINP00000036181.1"/>
    <property type="gene ID" value="ENSCING00000024345.1"/>
</dbReference>
<sequence>MYELDTPHIKQMHEPCQPGQHPKSRVASGRFVDWGTKLYQLQLELSYKNNEISILKKKLRDRTNELFPGGNTNKKSVVTTLRTKCDTLERKLQMKNQELKFEQNRSVSVSRELAKVKKEYNELRREKRSNNKAVQTLSTTSKSVQAKHSAPVAKTRNIMTQCSY</sequence>
<feature type="region of interest" description="Disordered" evidence="1">
    <location>
        <begin position="1"/>
        <end position="24"/>
    </location>
</feature>
<name>H2Y2P6_CIOIN</name>
<reference evidence="2" key="2">
    <citation type="submission" date="2025-08" db="UniProtKB">
        <authorList>
            <consortium name="Ensembl"/>
        </authorList>
    </citation>
    <scope>IDENTIFICATION</scope>
</reference>